<gene>
    <name evidence="1" type="ORF">MetexDRAFT_0064</name>
</gene>
<dbReference type="AlphaFoldDB" id="H1KBQ2"/>
<evidence type="ECO:0000313" key="2">
    <source>
        <dbReference type="Proteomes" id="UP000004382"/>
    </source>
</evidence>
<dbReference type="EMBL" id="AGJK01000001">
    <property type="protein sequence ID" value="EHP95072.1"/>
    <property type="molecule type" value="Genomic_DNA"/>
</dbReference>
<proteinExistence type="predicted"/>
<organism evidence="1 2">
    <name type="scientific">Methylorubrum extorquens DSM 13060</name>
    <dbReference type="NCBI Taxonomy" id="882800"/>
    <lineage>
        <taxon>Bacteria</taxon>
        <taxon>Pseudomonadati</taxon>
        <taxon>Pseudomonadota</taxon>
        <taxon>Alphaproteobacteria</taxon>
        <taxon>Hyphomicrobiales</taxon>
        <taxon>Methylobacteriaceae</taxon>
        <taxon>Methylorubrum</taxon>
    </lineage>
</organism>
<name>H1KBQ2_METEX</name>
<evidence type="ECO:0000313" key="1">
    <source>
        <dbReference type="EMBL" id="EHP95072.1"/>
    </source>
</evidence>
<accession>H1KBQ2</accession>
<comment type="caution">
    <text evidence="1">The sequence shown here is derived from an EMBL/GenBank/DDBJ whole genome shotgun (WGS) entry which is preliminary data.</text>
</comment>
<reference evidence="1 2" key="1">
    <citation type="submission" date="2011-09" db="EMBL/GenBank/DDBJ databases">
        <title>The draft genome of Methylobacterium extorquens DSM 13060.</title>
        <authorList>
            <consortium name="US DOE Joint Genome Institute (JGI-PGF)"/>
            <person name="Lucas S."/>
            <person name="Han J."/>
            <person name="Lapidus A."/>
            <person name="Cheng J.-F."/>
            <person name="Goodwin L."/>
            <person name="Pitluck S."/>
            <person name="Peters L."/>
            <person name="Land M.L."/>
            <person name="Hauser L."/>
            <person name="Koskimaki J."/>
            <person name="Halonen O."/>
            <person name="Pirttila A."/>
            <person name="Frank C."/>
            <person name="Woyke T.J."/>
        </authorList>
    </citation>
    <scope>NUCLEOTIDE SEQUENCE [LARGE SCALE GENOMIC DNA]</scope>
    <source>
        <strain evidence="1 2">DSM 13060</strain>
    </source>
</reference>
<protein>
    <submittedName>
        <fullName evidence="1">Uncharacterized protein</fullName>
    </submittedName>
</protein>
<sequence length="63" mass="6763">MLLIVRAQAAPKAQSYSAPPGSDIFLCRSAFMESGRMRFSTAASKWVAILPATTFSRPSIIAS</sequence>
<dbReference type="Proteomes" id="UP000004382">
    <property type="component" value="Unassembled WGS sequence"/>
</dbReference>